<gene>
    <name evidence="1" type="ORF">HMPREF1863_00556</name>
</gene>
<protein>
    <submittedName>
        <fullName evidence="1">Uncharacterized protein</fullName>
    </submittedName>
</protein>
<organism evidence="1 2">
    <name type="scientific">Aedoeadaptatus coxii</name>
    <dbReference type="NCBI Taxonomy" id="755172"/>
    <lineage>
        <taxon>Bacteria</taxon>
        <taxon>Bacillati</taxon>
        <taxon>Bacillota</taxon>
        <taxon>Tissierellia</taxon>
        <taxon>Tissierellales</taxon>
        <taxon>Peptoniphilaceae</taxon>
        <taxon>Aedoeadaptatus</taxon>
    </lineage>
</organism>
<comment type="caution">
    <text evidence="1">The sequence shown here is derived from an EMBL/GenBank/DDBJ whole genome shotgun (WGS) entry which is preliminary data.</text>
</comment>
<dbReference type="PATRIC" id="fig|755172.3.peg.530"/>
<evidence type="ECO:0000313" key="2">
    <source>
        <dbReference type="Proteomes" id="UP000070442"/>
    </source>
</evidence>
<keyword evidence="2" id="KW-1185">Reference proteome</keyword>
<sequence length="43" mass="5165">MGFREKTRDDPKCNLRKWAFSKIRDGINSSYLRKRGIFKNTMV</sequence>
<dbReference type="EMBL" id="LSDG01000019">
    <property type="protein sequence ID" value="KXB67367.1"/>
    <property type="molecule type" value="Genomic_DNA"/>
</dbReference>
<accession>A0A134AI09</accession>
<evidence type="ECO:0000313" key="1">
    <source>
        <dbReference type="EMBL" id="KXB67367.1"/>
    </source>
</evidence>
<proteinExistence type="predicted"/>
<dbReference type="Proteomes" id="UP000070442">
    <property type="component" value="Unassembled WGS sequence"/>
</dbReference>
<dbReference type="AlphaFoldDB" id="A0A134AI09"/>
<name>A0A134AI09_9FIRM</name>
<reference evidence="2" key="1">
    <citation type="submission" date="2016-01" db="EMBL/GenBank/DDBJ databases">
        <authorList>
            <person name="Mitreva M."/>
            <person name="Pepin K.H."/>
            <person name="Mihindukulasuriya K.A."/>
            <person name="Fulton R."/>
            <person name="Fronick C."/>
            <person name="O'Laughlin M."/>
            <person name="Miner T."/>
            <person name="Herter B."/>
            <person name="Rosa B.A."/>
            <person name="Cordes M."/>
            <person name="Tomlinson C."/>
            <person name="Wollam A."/>
            <person name="Palsikar V.B."/>
            <person name="Mardis E.R."/>
            <person name="Wilson R.K."/>
        </authorList>
    </citation>
    <scope>NUCLEOTIDE SEQUENCE [LARGE SCALE GENOMIC DNA]</scope>
    <source>
        <strain evidence="2">DNF00729</strain>
    </source>
</reference>